<dbReference type="Proteomes" id="UP000696573">
    <property type="component" value="Unassembled WGS sequence"/>
</dbReference>
<proteinExistence type="predicted"/>
<evidence type="ECO:0000256" key="1">
    <source>
        <dbReference type="SAM" id="MobiDB-lite"/>
    </source>
</evidence>
<comment type="caution">
    <text evidence="2">The sequence shown here is derived from an EMBL/GenBank/DDBJ whole genome shotgun (WGS) entry which is preliminary data.</text>
</comment>
<accession>A0A9N9V1N0</accession>
<reference evidence="2" key="1">
    <citation type="submission" date="2021-10" db="EMBL/GenBank/DDBJ databases">
        <authorList>
            <person name="Piombo E."/>
        </authorList>
    </citation>
    <scope>NUCLEOTIDE SEQUENCE</scope>
</reference>
<feature type="compositionally biased region" description="Polar residues" evidence="1">
    <location>
        <begin position="253"/>
        <end position="263"/>
    </location>
</feature>
<sequence length="392" mass="42649">MPAANHVILASGAAVAVSVAVATAIALYESPEFRRYADDVRRRIAVALHAIGEGIDPPHREPLFNRPEDAHGFMQSSRGEGAEPGVDADEETRRRQREELLYWNSQLLEKEKEKEMDEKQAAIEEPTPVRRLTNGSRGSSFDDFLRQDEGAERGTFVFSSGTDAPATDGLRHRGEASTYTIRGMPASVFANPFADEHFIISDIIETAQASQVAPSRDEVMSDIYSATTQEHPQSPKLDIREEPESLIDLRAQSPVQTQSSVTLDGSPAPEEYMTPGQESQHDDAYASIQAWAQSSEQGFYSPLPSTPRMPVSEAGSEPDEFLTEGQLTPTDSVSVIGSHEDFGNDGVSMRNGSAARPYDVISESDGMMTPASWSEVGSVVSESDVAPAPMRS</sequence>
<evidence type="ECO:0000313" key="3">
    <source>
        <dbReference type="Proteomes" id="UP000696573"/>
    </source>
</evidence>
<organism evidence="2 3">
    <name type="scientific">Clonostachys rhizophaga</name>
    <dbReference type="NCBI Taxonomy" id="160324"/>
    <lineage>
        <taxon>Eukaryota</taxon>
        <taxon>Fungi</taxon>
        <taxon>Dikarya</taxon>
        <taxon>Ascomycota</taxon>
        <taxon>Pezizomycotina</taxon>
        <taxon>Sordariomycetes</taxon>
        <taxon>Hypocreomycetidae</taxon>
        <taxon>Hypocreales</taxon>
        <taxon>Bionectriaceae</taxon>
        <taxon>Clonostachys</taxon>
    </lineage>
</organism>
<name>A0A9N9V1N0_9HYPO</name>
<keyword evidence="3" id="KW-1185">Reference proteome</keyword>
<feature type="region of interest" description="Disordered" evidence="1">
    <location>
        <begin position="362"/>
        <end position="392"/>
    </location>
</feature>
<gene>
    <name evidence="2" type="ORF">CRHIZ90672A_00001201</name>
</gene>
<protein>
    <submittedName>
        <fullName evidence="2">Uncharacterized protein</fullName>
    </submittedName>
</protein>
<feature type="compositionally biased region" description="Low complexity" evidence="1">
    <location>
        <begin position="372"/>
        <end position="385"/>
    </location>
</feature>
<evidence type="ECO:0000313" key="2">
    <source>
        <dbReference type="EMBL" id="CAH0015355.1"/>
    </source>
</evidence>
<dbReference type="AlphaFoldDB" id="A0A9N9V1N0"/>
<feature type="region of interest" description="Disordered" evidence="1">
    <location>
        <begin position="253"/>
        <end position="280"/>
    </location>
</feature>
<dbReference type="OrthoDB" id="3926760at2759"/>
<feature type="region of interest" description="Disordered" evidence="1">
    <location>
        <begin position="72"/>
        <end position="94"/>
    </location>
</feature>
<dbReference type="EMBL" id="CABFNQ020000444">
    <property type="protein sequence ID" value="CAH0015355.1"/>
    <property type="molecule type" value="Genomic_DNA"/>
</dbReference>